<protein>
    <submittedName>
        <fullName evidence="3">Glycoside hydrolase family 16 protein</fullName>
    </submittedName>
</protein>
<organism evidence="3">
    <name type="scientific">Dichomitus squalens</name>
    <dbReference type="NCBI Taxonomy" id="114155"/>
    <lineage>
        <taxon>Eukaryota</taxon>
        <taxon>Fungi</taxon>
        <taxon>Dikarya</taxon>
        <taxon>Basidiomycota</taxon>
        <taxon>Agaricomycotina</taxon>
        <taxon>Agaricomycetes</taxon>
        <taxon>Polyporales</taxon>
        <taxon>Polyporaceae</taxon>
        <taxon>Dichomitus</taxon>
    </lineage>
</organism>
<dbReference type="PROSITE" id="PS51762">
    <property type="entry name" value="GH16_2"/>
    <property type="match status" value="1"/>
</dbReference>
<feature type="domain" description="GH16" evidence="2">
    <location>
        <begin position="121"/>
        <end position="417"/>
    </location>
</feature>
<dbReference type="PANTHER" id="PTHR10963">
    <property type="entry name" value="GLYCOSYL HYDROLASE-RELATED"/>
    <property type="match status" value="1"/>
</dbReference>
<dbReference type="GO" id="GO:0009251">
    <property type="term" value="P:glucan catabolic process"/>
    <property type="evidence" value="ECO:0007669"/>
    <property type="project" value="TreeGrafter"/>
</dbReference>
<dbReference type="OrthoDB" id="192832at2759"/>
<gene>
    <name evidence="3" type="ORF">BD311DRAFT_747134</name>
</gene>
<dbReference type="CDD" id="cd02181">
    <property type="entry name" value="GH16_fungal_Lam16A_glucanase"/>
    <property type="match status" value="1"/>
</dbReference>
<evidence type="ECO:0000313" key="3">
    <source>
        <dbReference type="EMBL" id="TBU34101.1"/>
    </source>
</evidence>
<dbReference type="EMBL" id="ML143389">
    <property type="protein sequence ID" value="TBU34101.1"/>
    <property type="molecule type" value="Genomic_DNA"/>
</dbReference>
<keyword evidence="3" id="KW-0378">Hydrolase</keyword>
<proteinExistence type="predicted"/>
<evidence type="ECO:0000256" key="1">
    <source>
        <dbReference type="SAM" id="MobiDB-lite"/>
    </source>
</evidence>
<reference evidence="3" key="1">
    <citation type="submission" date="2019-01" db="EMBL/GenBank/DDBJ databases">
        <title>Draft genome sequences of three monokaryotic isolates of the white-rot basidiomycete fungus Dichomitus squalens.</title>
        <authorList>
            <consortium name="DOE Joint Genome Institute"/>
            <person name="Lopez S.C."/>
            <person name="Andreopoulos B."/>
            <person name="Pangilinan J."/>
            <person name="Lipzen A."/>
            <person name="Riley R."/>
            <person name="Ahrendt S."/>
            <person name="Ng V."/>
            <person name="Barry K."/>
            <person name="Daum C."/>
            <person name="Grigoriev I.V."/>
            <person name="Hilden K.S."/>
            <person name="Makela M.R."/>
            <person name="de Vries R.P."/>
        </authorList>
    </citation>
    <scope>NUCLEOTIDE SEQUENCE [LARGE SCALE GENOMIC DNA]</scope>
    <source>
        <strain evidence="3">OM18370.1</strain>
    </source>
</reference>
<evidence type="ECO:0000259" key="2">
    <source>
        <dbReference type="PROSITE" id="PS51762"/>
    </source>
</evidence>
<accession>A0A4Q9N4W6</accession>
<dbReference type="GO" id="GO:0004553">
    <property type="term" value="F:hydrolase activity, hydrolyzing O-glycosyl compounds"/>
    <property type="evidence" value="ECO:0007669"/>
    <property type="project" value="InterPro"/>
</dbReference>
<name>A0A4Q9N4W6_9APHY</name>
<sequence length="417" mass="44633">MGTGIVDGRMWPVRGRRRDQNRSLCAFLNNASTLATFFCPPDLFDPLVLPGLRPFPSPSSPSEPHTLSKASRLPPSQPTQTNDIMFGALAALVLSLAASASALAPHHSAQLRRHNARGTNVTFAPRSTSYKLVDEFSGQNFFDGWDFFTDADPTHGLVNFVDGDAAKKLAYVQSDNTIVLAVDDSDGVPVGGKRNSIRISSKKSWTRGLFVADIFAMPHGCGVWPAYWSLGNGADWPNAGEIDIIEGVNTNTKNQVTLHSGPGCTLDKAAHALADVLGTSCASSNGDNAGCAYQQTQNTSFGHGFNMQAGGVFAHTLEADGISVWFFDRDAIPADVASKQPDPASWGTPTAYFPNTQCDIMSHFLAQNLIFDITVCGDWAGSAYSQSGCPATCNDAVANSSNFNLAQWKISSVRVYQ</sequence>
<dbReference type="AlphaFoldDB" id="A0A4Q9N4W6"/>
<dbReference type="InterPro" id="IPR050546">
    <property type="entry name" value="Glycosyl_Hydrlase_16"/>
</dbReference>
<dbReference type="Gene3D" id="2.60.120.200">
    <property type="match status" value="1"/>
</dbReference>
<feature type="region of interest" description="Disordered" evidence="1">
    <location>
        <begin position="55"/>
        <end position="79"/>
    </location>
</feature>
<dbReference type="Proteomes" id="UP000292957">
    <property type="component" value="Unassembled WGS sequence"/>
</dbReference>
<dbReference type="InterPro" id="IPR013320">
    <property type="entry name" value="ConA-like_dom_sf"/>
</dbReference>
<dbReference type="InterPro" id="IPR000757">
    <property type="entry name" value="Beta-glucanase-like"/>
</dbReference>
<dbReference type="PANTHER" id="PTHR10963:SF24">
    <property type="entry name" value="GLYCOSIDASE C21B10.07-RELATED"/>
    <property type="match status" value="1"/>
</dbReference>
<dbReference type="FunFam" id="2.60.120.200:FF:000179">
    <property type="entry name" value="Unplaced genomic scaffold supercont1.19, whole genome shotgun sequence"/>
    <property type="match status" value="1"/>
</dbReference>
<dbReference type="SUPFAM" id="SSF49899">
    <property type="entry name" value="Concanavalin A-like lectins/glucanases"/>
    <property type="match status" value="1"/>
</dbReference>
<dbReference type="Pfam" id="PF26113">
    <property type="entry name" value="GH16_XgeA"/>
    <property type="match status" value="1"/>
</dbReference>